<dbReference type="AlphaFoldDB" id="A0A939G549"/>
<name>A0A939G549_9BACT</name>
<proteinExistence type="predicted"/>
<organism evidence="1 2">
    <name type="scientific">Fibrella aquatilis</name>
    <dbReference type="NCBI Taxonomy" id="2817059"/>
    <lineage>
        <taxon>Bacteria</taxon>
        <taxon>Pseudomonadati</taxon>
        <taxon>Bacteroidota</taxon>
        <taxon>Cytophagia</taxon>
        <taxon>Cytophagales</taxon>
        <taxon>Spirosomataceae</taxon>
        <taxon>Fibrella</taxon>
    </lineage>
</organism>
<keyword evidence="2" id="KW-1185">Reference proteome</keyword>
<dbReference type="Proteomes" id="UP000664795">
    <property type="component" value="Unassembled WGS sequence"/>
</dbReference>
<sequence length="166" mass="18755">MKFTLTKQDDLSGGQASIYSVRLDAQSETLLERFVVENRTDFIDEVKELLVRLRQIGHHTGARETFFKPAEGRFGAGDGIEALYDADGKHLRLYCIRNGRVAVIVGGGGPKTTRTWQEDPKLTYENKLLQLVSKTMIKALKDSDIYWSNDGLELLGNLTLDTEDYR</sequence>
<evidence type="ECO:0000313" key="1">
    <source>
        <dbReference type="EMBL" id="MBO0930201.1"/>
    </source>
</evidence>
<accession>A0A939G549</accession>
<dbReference type="RefSeq" id="WP_207334172.1">
    <property type="nucleotide sequence ID" value="NZ_JAFMYU010000003.1"/>
</dbReference>
<protein>
    <submittedName>
        <fullName evidence="1">Uncharacterized protein</fullName>
    </submittedName>
</protein>
<gene>
    <name evidence="1" type="ORF">J2I48_04305</name>
</gene>
<reference evidence="1 2" key="1">
    <citation type="submission" date="2021-03" db="EMBL/GenBank/DDBJ databases">
        <title>Fibrella sp. HMF5036 genome sequencing and assembly.</title>
        <authorList>
            <person name="Kang H."/>
            <person name="Kim H."/>
            <person name="Bae S."/>
            <person name="Joh K."/>
        </authorList>
    </citation>
    <scope>NUCLEOTIDE SEQUENCE [LARGE SCALE GENOMIC DNA]</scope>
    <source>
        <strain evidence="1 2">HMF5036</strain>
    </source>
</reference>
<evidence type="ECO:0000313" key="2">
    <source>
        <dbReference type="Proteomes" id="UP000664795"/>
    </source>
</evidence>
<comment type="caution">
    <text evidence="1">The sequence shown here is derived from an EMBL/GenBank/DDBJ whole genome shotgun (WGS) entry which is preliminary data.</text>
</comment>
<dbReference type="EMBL" id="JAFMYU010000003">
    <property type="protein sequence ID" value="MBO0930201.1"/>
    <property type="molecule type" value="Genomic_DNA"/>
</dbReference>